<accession>A0A645C3T9</accession>
<comment type="caution">
    <text evidence="2">The sequence shown here is derived from an EMBL/GenBank/DDBJ whole genome shotgun (WGS) entry which is preliminary data.</text>
</comment>
<feature type="domain" description="Serine aminopeptidase S33" evidence="1">
    <location>
        <begin position="65"/>
        <end position="279"/>
    </location>
</feature>
<dbReference type="GO" id="GO:0018786">
    <property type="term" value="F:haloalkane dehalogenase activity"/>
    <property type="evidence" value="ECO:0007669"/>
    <property type="project" value="UniProtKB-EC"/>
</dbReference>
<dbReference type="InterPro" id="IPR029058">
    <property type="entry name" value="AB_hydrolase_fold"/>
</dbReference>
<dbReference type="PANTHER" id="PTHR43798">
    <property type="entry name" value="MONOACYLGLYCEROL LIPASE"/>
    <property type="match status" value="1"/>
</dbReference>
<gene>
    <name evidence="2" type="primary">dhmA_2</name>
    <name evidence="2" type="ORF">SDC9_119178</name>
</gene>
<dbReference type="PANTHER" id="PTHR43798:SF33">
    <property type="entry name" value="HYDROLASE, PUTATIVE (AFU_ORTHOLOGUE AFUA_2G14860)-RELATED"/>
    <property type="match status" value="1"/>
</dbReference>
<protein>
    <submittedName>
        <fullName evidence="2">Haloalkane dehalogenase</fullName>
        <ecNumber evidence="2">3.8.1.5</ecNumber>
    </submittedName>
</protein>
<evidence type="ECO:0000259" key="1">
    <source>
        <dbReference type="Pfam" id="PF12146"/>
    </source>
</evidence>
<name>A0A645C3T9_9ZZZZ</name>
<dbReference type="EMBL" id="VSSQ01024600">
    <property type="protein sequence ID" value="MPM72205.1"/>
    <property type="molecule type" value="Genomic_DNA"/>
</dbReference>
<dbReference type="EC" id="3.8.1.5" evidence="2"/>
<dbReference type="InterPro" id="IPR000073">
    <property type="entry name" value="AB_hydrolase_1"/>
</dbReference>
<dbReference type="PRINTS" id="PR00412">
    <property type="entry name" value="EPOXHYDRLASE"/>
</dbReference>
<sequence length="297" mass="33501">MNSSDEKIIGLDHLVKIGGELELYVWEKYQESPANKPIVILAHGSATAGKESFDLQVPGYPSISLMDYLASEGFDVFAPDIRGFGRSTHPEGHITTAEASEDLNAIVDYVIKLRGVDKINLLCWSWGTQYGGMLMMANPNKVNKYISYAQMHFDSPDLAKRRPKLDMFRKNSYIKIPEAGWGLRFYSMTPSEANYSKVVEFYAKVAAQIEERTPTGPQIDMVTMIPMVNPRLISVPTMIIYGEHDDVSDLDGLLPFFKQLPNSYKKYVVIPDAGHMMHLQKGHLIFQQEVKDFLKGL</sequence>
<dbReference type="Gene3D" id="3.40.50.1820">
    <property type="entry name" value="alpha/beta hydrolase"/>
    <property type="match status" value="1"/>
</dbReference>
<evidence type="ECO:0000313" key="2">
    <source>
        <dbReference type="EMBL" id="MPM72205.1"/>
    </source>
</evidence>
<keyword evidence="2" id="KW-0378">Hydrolase</keyword>
<reference evidence="2" key="1">
    <citation type="submission" date="2019-08" db="EMBL/GenBank/DDBJ databases">
        <authorList>
            <person name="Kucharzyk K."/>
            <person name="Murdoch R.W."/>
            <person name="Higgins S."/>
            <person name="Loffler F."/>
        </authorList>
    </citation>
    <scope>NUCLEOTIDE SEQUENCE</scope>
</reference>
<dbReference type="GO" id="GO:0016020">
    <property type="term" value="C:membrane"/>
    <property type="evidence" value="ECO:0007669"/>
    <property type="project" value="TreeGrafter"/>
</dbReference>
<organism evidence="2">
    <name type="scientific">bioreactor metagenome</name>
    <dbReference type="NCBI Taxonomy" id="1076179"/>
    <lineage>
        <taxon>unclassified sequences</taxon>
        <taxon>metagenomes</taxon>
        <taxon>ecological metagenomes</taxon>
    </lineage>
</organism>
<dbReference type="PRINTS" id="PR00111">
    <property type="entry name" value="ABHYDROLASE"/>
</dbReference>
<dbReference type="InterPro" id="IPR022742">
    <property type="entry name" value="Hydrolase_4"/>
</dbReference>
<dbReference type="InterPro" id="IPR050266">
    <property type="entry name" value="AB_hydrolase_sf"/>
</dbReference>
<dbReference type="AlphaFoldDB" id="A0A645C3T9"/>
<dbReference type="SUPFAM" id="SSF53474">
    <property type="entry name" value="alpha/beta-Hydrolases"/>
    <property type="match status" value="1"/>
</dbReference>
<dbReference type="InterPro" id="IPR000639">
    <property type="entry name" value="Epox_hydrolase-like"/>
</dbReference>
<proteinExistence type="predicted"/>
<dbReference type="Pfam" id="PF12146">
    <property type="entry name" value="Hydrolase_4"/>
    <property type="match status" value="1"/>
</dbReference>